<feature type="transmembrane region" description="Helical" evidence="7">
    <location>
        <begin position="87"/>
        <end position="106"/>
    </location>
</feature>
<dbReference type="GO" id="GO:0005886">
    <property type="term" value="C:plasma membrane"/>
    <property type="evidence" value="ECO:0007669"/>
    <property type="project" value="UniProtKB-SubCell"/>
</dbReference>
<reference evidence="9 10" key="1">
    <citation type="journal article" date="2012" name="Stand. Genomic Sci.">
        <title>Complete genome sequence of Terriglobus saanensis type strain SP1PR4(T), an Acidobacteria from tundra soil.</title>
        <authorList>
            <person name="Rawat S.R."/>
            <person name="Mannisto M.K."/>
            <person name="Starovoytov V."/>
            <person name="Goodwin L."/>
            <person name="Nolan M."/>
            <person name="Hauser L."/>
            <person name="Land M."/>
            <person name="Davenport K.W."/>
            <person name="Woyke T."/>
            <person name="Haggblom M.M."/>
        </authorList>
    </citation>
    <scope>NUCLEOTIDE SEQUENCE</scope>
    <source>
        <strain evidence="10">ATCC BAA-1853 / DSM 23119 / SP1PR4</strain>
    </source>
</reference>
<name>E8UZ86_TERSS</name>
<sequence length="228" mass="23649">MHFVDLPRLPAALPDRAHLSASLFRTMETSSIILGALGGALAVRRDKAYNYDFTGVLGLGLISGVGGGIARDVLLGDGPPLALQHPHYLALALAGAVLALFFGSMVGHRMQTLMLIVDAAGLGFYTVAGATRALNAGLGFLPCLLLGITTAVGGGSLRDLFSGHPPSIFQEGELYALVAAIAALVFLLLHKVGVPDNVATGVATGVGFALRLLAVRFGWRTRAVDRIP</sequence>
<dbReference type="InterPro" id="IPR005115">
    <property type="entry name" value="Gly_transporter"/>
</dbReference>
<dbReference type="eggNOG" id="COG2860">
    <property type="taxonomic scope" value="Bacteria"/>
</dbReference>
<evidence type="ECO:0000313" key="10">
    <source>
        <dbReference type="Proteomes" id="UP000006844"/>
    </source>
</evidence>
<keyword evidence="4 7" id="KW-0812">Transmembrane</keyword>
<dbReference type="RefSeq" id="WP_013567837.1">
    <property type="nucleotide sequence ID" value="NC_014963.1"/>
</dbReference>
<gene>
    <name evidence="9" type="ordered locus">AciPR4_1280</name>
</gene>
<evidence type="ECO:0000256" key="7">
    <source>
        <dbReference type="SAM" id="Phobius"/>
    </source>
</evidence>
<keyword evidence="3" id="KW-1003">Cell membrane</keyword>
<feature type="domain" description="Glycine transporter" evidence="8">
    <location>
        <begin position="29"/>
        <end position="102"/>
    </location>
</feature>
<dbReference type="AlphaFoldDB" id="E8UZ86"/>
<dbReference type="STRING" id="401053.AciPR4_1280"/>
<feature type="transmembrane region" description="Helical" evidence="7">
    <location>
        <begin position="198"/>
        <end position="219"/>
    </location>
</feature>
<evidence type="ECO:0000256" key="4">
    <source>
        <dbReference type="ARBA" id="ARBA00022692"/>
    </source>
</evidence>
<comment type="similarity">
    <text evidence="2">Belongs to the UPF0126 family.</text>
</comment>
<keyword evidence="5 7" id="KW-1133">Transmembrane helix</keyword>
<feature type="transmembrane region" description="Helical" evidence="7">
    <location>
        <begin position="136"/>
        <end position="154"/>
    </location>
</feature>
<organism evidence="9 10">
    <name type="scientific">Terriglobus saanensis (strain ATCC BAA-1853 / DSM 23119 / SP1PR4)</name>
    <dbReference type="NCBI Taxonomy" id="401053"/>
    <lineage>
        <taxon>Bacteria</taxon>
        <taxon>Pseudomonadati</taxon>
        <taxon>Acidobacteriota</taxon>
        <taxon>Terriglobia</taxon>
        <taxon>Terriglobales</taxon>
        <taxon>Acidobacteriaceae</taxon>
        <taxon>Terriglobus</taxon>
    </lineage>
</organism>
<comment type="subcellular location">
    <subcellularLocation>
        <location evidence="1">Cell membrane</location>
        <topology evidence="1">Multi-pass membrane protein</topology>
    </subcellularLocation>
</comment>
<feature type="transmembrane region" description="Helical" evidence="7">
    <location>
        <begin position="55"/>
        <end position="75"/>
    </location>
</feature>
<protein>
    <submittedName>
        <fullName evidence="9">Uncharacterized protein family UPF0126</fullName>
    </submittedName>
</protein>
<accession>E8UZ86</accession>
<dbReference type="Pfam" id="PF03458">
    <property type="entry name" value="Gly_transporter"/>
    <property type="match status" value="2"/>
</dbReference>
<dbReference type="PANTHER" id="PTHR30506">
    <property type="entry name" value="INNER MEMBRANE PROTEIN"/>
    <property type="match status" value="1"/>
</dbReference>
<proteinExistence type="inferred from homology"/>
<dbReference type="KEGG" id="tsa:AciPR4_1280"/>
<evidence type="ECO:0000256" key="5">
    <source>
        <dbReference type="ARBA" id="ARBA00022989"/>
    </source>
</evidence>
<keyword evidence="6 7" id="KW-0472">Membrane</keyword>
<dbReference type="HOGENOM" id="CLU_064906_3_1_0"/>
<dbReference type="OrthoDB" id="9791874at2"/>
<dbReference type="Proteomes" id="UP000006844">
    <property type="component" value="Chromosome"/>
</dbReference>
<feature type="domain" description="Glycine transporter" evidence="8">
    <location>
        <begin position="116"/>
        <end position="190"/>
    </location>
</feature>
<dbReference type="EMBL" id="CP002467">
    <property type="protein sequence ID" value="ADV82104.1"/>
    <property type="molecule type" value="Genomic_DNA"/>
</dbReference>
<feature type="transmembrane region" description="Helical" evidence="7">
    <location>
        <begin position="174"/>
        <end position="192"/>
    </location>
</feature>
<evidence type="ECO:0000256" key="1">
    <source>
        <dbReference type="ARBA" id="ARBA00004651"/>
    </source>
</evidence>
<evidence type="ECO:0000256" key="3">
    <source>
        <dbReference type="ARBA" id="ARBA00022475"/>
    </source>
</evidence>
<evidence type="ECO:0000313" key="9">
    <source>
        <dbReference type="EMBL" id="ADV82104.1"/>
    </source>
</evidence>
<dbReference type="PANTHER" id="PTHR30506:SF3">
    <property type="entry name" value="UPF0126 INNER MEMBRANE PROTEIN YADS-RELATED"/>
    <property type="match status" value="1"/>
</dbReference>
<evidence type="ECO:0000256" key="2">
    <source>
        <dbReference type="ARBA" id="ARBA00008193"/>
    </source>
</evidence>
<keyword evidence="10" id="KW-1185">Reference proteome</keyword>
<evidence type="ECO:0000256" key="6">
    <source>
        <dbReference type="ARBA" id="ARBA00023136"/>
    </source>
</evidence>
<evidence type="ECO:0000259" key="8">
    <source>
        <dbReference type="Pfam" id="PF03458"/>
    </source>
</evidence>